<dbReference type="InterPro" id="IPR004045">
    <property type="entry name" value="Glutathione_S-Trfase_N"/>
</dbReference>
<evidence type="ECO:0000313" key="3">
    <source>
        <dbReference type="EMBL" id="KAF2234217.1"/>
    </source>
</evidence>
<reference evidence="3" key="1">
    <citation type="journal article" date="2020" name="Stud. Mycol.">
        <title>101 Dothideomycetes genomes: a test case for predicting lifestyles and emergence of pathogens.</title>
        <authorList>
            <person name="Haridas S."/>
            <person name="Albert R."/>
            <person name="Binder M."/>
            <person name="Bloem J."/>
            <person name="Labutti K."/>
            <person name="Salamov A."/>
            <person name="Andreopoulos B."/>
            <person name="Baker S."/>
            <person name="Barry K."/>
            <person name="Bills G."/>
            <person name="Bluhm B."/>
            <person name="Cannon C."/>
            <person name="Castanera R."/>
            <person name="Culley D."/>
            <person name="Daum C."/>
            <person name="Ezra D."/>
            <person name="Gonzalez J."/>
            <person name="Henrissat B."/>
            <person name="Kuo A."/>
            <person name="Liang C."/>
            <person name="Lipzen A."/>
            <person name="Lutzoni F."/>
            <person name="Magnuson J."/>
            <person name="Mondo S."/>
            <person name="Nolan M."/>
            <person name="Ohm R."/>
            <person name="Pangilinan J."/>
            <person name="Park H.-J."/>
            <person name="Ramirez L."/>
            <person name="Alfaro M."/>
            <person name="Sun H."/>
            <person name="Tritt A."/>
            <person name="Yoshinaga Y."/>
            <person name="Zwiers L.-H."/>
            <person name="Turgeon B."/>
            <person name="Goodwin S."/>
            <person name="Spatafora J."/>
            <person name="Crous P."/>
            <person name="Grigoriev I."/>
        </authorList>
    </citation>
    <scope>NUCLEOTIDE SEQUENCE</scope>
    <source>
        <strain evidence="3">Tuck. ex Michener</strain>
    </source>
</reference>
<dbReference type="CDD" id="cd00570">
    <property type="entry name" value="GST_N_family"/>
    <property type="match status" value="1"/>
</dbReference>
<feature type="domain" description="GST N-terminal" evidence="1">
    <location>
        <begin position="33"/>
        <end position="111"/>
    </location>
</feature>
<accession>A0A6A6H8E8</accession>
<dbReference type="AlphaFoldDB" id="A0A6A6H8E8"/>
<keyword evidence="4" id="KW-1185">Reference proteome</keyword>
<gene>
    <name evidence="3" type="ORF">EV356DRAFT_174750</name>
</gene>
<dbReference type="GO" id="GO:0005737">
    <property type="term" value="C:cytoplasm"/>
    <property type="evidence" value="ECO:0007669"/>
    <property type="project" value="TreeGrafter"/>
</dbReference>
<dbReference type="InterPro" id="IPR040079">
    <property type="entry name" value="Glutathione_S-Trfase"/>
</dbReference>
<name>A0A6A6H8E8_VIRVR</name>
<dbReference type="OrthoDB" id="4951845at2759"/>
<dbReference type="CDD" id="cd00299">
    <property type="entry name" value="GST_C_family"/>
    <property type="match status" value="1"/>
</dbReference>
<dbReference type="Gene3D" id="3.40.30.10">
    <property type="entry name" value="Glutaredoxin"/>
    <property type="match status" value="1"/>
</dbReference>
<keyword evidence="3" id="KW-0808">Transferase</keyword>
<dbReference type="PANTHER" id="PTHR43968">
    <property type="match status" value="1"/>
</dbReference>
<dbReference type="InterPro" id="IPR010987">
    <property type="entry name" value="Glutathione-S-Trfase_C-like"/>
</dbReference>
<dbReference type="Pfam" id="PF13409">
    <property type="entry name" value="GST_N_2"/>
    <property type="match status" value="1"/>
</dbReference>
<dbReference type="SFLD" id="SFLDG00358">
    <property type="entry name" value="Main_(cytGST)"/>
    <property type="match status" value="1"/>
</dbReference>
<dbReference type="GO" id="GO:0016740">
    <property type="term" value="F:transferase activity"/>
    <property type="evidence" value="ECO:0007669"/>
    <property type="project" value="UniProtKB-KW"/>
</dbReference>
<evidence type="ECO:0000313" key="4">
    <source>
        <dbReference type="Proteomes" id="UP000800092"/>
    </source>
</evidence>
<protein>
    <submittedName>
        <fullName evidence="3">Glutathione S-transferase</fullName>
    </submittedName>
</protein>
<dbReference type="EMBL" id="ML991800">
    <property type="protein sequence ID" value="KAF2234217.1"/>
    <property type="molecule type" value="Genomic_DNA"/>
</dbReference>
<sequence length="283" mass="32247">MTSQQTTNHPDANLHPVATGPAAHTVAAHTSPAPLTLYAGWFCPFVQRVWLALEEKKIPYQYIEVNPYHKPASLLQLNPRGLVPTLEHDGRPLYESNVVLEFLEDVYPDHAPSFRPSDPYLRARGRIWSDFVTSRIVPSYHRFLQYQPPEGSSAEEAGAGLDRVRKELLGRLKEFAKEMDGEGPWFFGQEPSLVDLVLAPWVVRLWVFDHWKGGLGIPGEGQGGEDEGVWARWRKWAKAVEERKSVRETMSDKEHYMPIYQRYADNKAMSEMAKATREGRPVP</sequence>
<dbReference type="SFLD" id="SFLDS00019">
    <property type="entry name" value="Glutathione_Transferase_(cytos"/>
    <property type="match status" value="1"/>
</dbReference>
<dbReference type="Proteomes" id="UP000800092">
    <property type="component" value="Unassembled WGS sequence"/>
</dbReference>
<feature type="domain" description="GST C-terminal" evidence="2">
    <location>
        <begin position="118"/>
        <end position="259"/>
    </location>
</feature>
<dbReference type="InterPro" id="IPR036282">
    <property type="entry name" value="Glutathione-S-Trfase_C_sf"/>
</dbReference>
<dbReference type="InterPro" id="IPR036249">
    <property type="entry name" value="Thioredoxin-like_sf"/>
</dbReference>
<evidence type="ECO:0000259" key="1">
    <source>
        <dbReference type="PROSITE" id="PS50404"/>
    </source>
</evidence>
<dbReference type="PROSITE" id="PS50405">
    <property type="entry name" value="GST_CTER"/>
    <property type="match status" value="1"/>
</dbReference>
<dbReference type="InterPro" id="IPR050983">
    <property type="entry name" value="GST_Omega/HSP26"/>
</dbReference>
<evidence type="ECO:0000259" key="2">
    <source>
        <dbReference type="PROSITE" id="PS50405"/>
    </source>
</evidence>
<dbReference type="SUPFAM" id="SSF47616">
    <property type="entry name" value="GST C-terminal domain-like"/>
    <property type="match status" value="1"/>
</dbReference>
<dbReference type="SUPFAM" id="SSF52833">
    <property type="entry name" value="Thioredoxin-like"/>
    <property type="match status" value="1"/>
</dbReference>
<dbReference type="PROSITE" id="PS50404">
    <property type="entry name" value="GST_NTER"/>
    <property type="match status" value="1"/>
</dbReference>
<dbReference type="Gene3D" id="1.20.1050.10">
    <property type="match status" value="1"/>
</dbReference>
<dbReference type="PANTHER" id="PTHR43968:SF13">
    <property type="entry name" value="GLUTATHIONE TRANSFERASE OMEGA-1"/>
    <property type="match status" value="1"/>
</dbReference>
<proteinExistence type="predicted"/>
<dbReference type="Pfam" id="PF13410">
    <property type="entry name" value="GST_C_2"/>
    <property type="match status" value="1"/>
</dbReference>
<organism evidence="3 4">
    <name type="scientific">Viridothelium virens</name>
    <name type="common">Speckled blister lichen</name>
    <name type="synonym">Trypethelium virens</name>
    <dbReference type="NCBI Taxonomy" id="1048519"/>
    <lineage>
        <taxon>Eukaryota</taxon>
        <taxon>Fungi</taxon>
        <taxon>Dikarya</taxon>
        <taxon>Ascomycota</taxon>
        <taxon>Pezizomycotina</taxon>
        <taxon>Dothideomycetes</taxon>
        <taxon>Dothideomycetes incertae sedis</taxon>
        <taxon>Trypetheliales</taxon>
        <taxon>Trypetheliaceae</taxon>
        <taxon>Viridothelium</taxon>
    </lineage>
</organism>